<dbReference type="Pfam" id="PF12643">
    <property type="entry name" value="MazG-like"/>
    <property type="match status" value="1"/>
</dbReference>
<keyword evidence="1" id="KW-0378">Hydrolase</keyword>
<keyword evidence="2" id="KW-1185">Reference proteome</keyword>
<dbReference type="InterPro" id="IPR052555">
    <property type="entry name" value="dCTP_Pyrophosphatase"/>
</dbReference>
<dbReference type="SUPFAM" id="SSF101386">
    <property type="entry name" value="all-alpha NTP pyrophosphatases"/>
    <property type="match status" value="1"/>
</dbReference>
<sequence length="116" mass="13875">MSQEYEILIKKIMKFVEERDWNQYHNPKDLIISLNLEAAELLEIFQWKDEKEVKQVLSDEREHIEEEVADVAIYLMEFCNYLGIDLYEAIDKKIVKNGIKYPVNKCKGSNKKYNEL</sequence>
<protein>
    <submittedName>
        <fullName evidence="1">NTP pyrophosphatase (Non-canonical NTP hydrolase)</fullName>
    </submittedName>
</protein>
<name>A0AA45C7W5_9BACT</name>
<reference evidence="1 2" key="1">
    <citation type="submission" date="2018-05" db="EMBL/GenBank/DDBJ databases">
        <title>Genomic Encyclopedia of Type Strains, Phase IV (KMG-IV): sequencing the most valuable type-strain genomes for metagenomic binning, comparative biology and taxonomic classification.</title>
        <authorList>
            <person name="Goeker M."/>
        </authorList>
    </citation>
    <scope>NUCLEOTIDE SEQUENCE [LARGE SCALE GENOMIC DNA]</scope>
    <source>
        <strain evidence="1 2">DSM 24906</strain>
    </source>
</reference>
<evidence type="ECO:0000313" key="2">
    <source>
        <dbReference type="Proteomes" id="UP000245921"/>
    </source>
</evidence>
<organism evidence="1 2">
    <name type="scientific">Oceanotoga teriensis</name>
    <dbReference type="NCBI Taxonomy" id="515440"/>
    <lineage>
        <taxon>Bacteria</taxon>
        <taxon>Thermotogati</taxon>
        <taxon>Thermotogota</taxon>
        <taxon>Thermotogae</taxon>
        <taxon>Petrotogales</taxon>
        <taxon>Petrotogaceae</taxon>
        <taxon>Oceanotoga</taxon>
    </lineage>
</organism>
<dbReference type="EMBL" id="QGGI01000004">
    <property type="protein sequence ID" value="PWJ95614.1"/>
    <property type="molecule type" value="Genomic_DNA"/>
</dbReference>
<dbReference type="InterPro" id="IPR025984">
    <property type="entry name" value="DCTPP"/>
</dbReference>
<dbReference type="GO" id="GO:0047429">
    <property type="term" value="F:nucleoside triphosphate diphosphatase activity"/>
    <property type="evidence" value="ECO:0007669"/>
    <property type="project" value="InterPro"/>
</dbReference>
<dbReference type="PIRSF" id="PIRSF029826">
    <property type="entry name" value="UCP029826_pph"/>
    <property type="match status" value="1"/>
</dbReference>
<proteinExistence type="predicted"/>
<dbReference type="GO" id="GO:0009143">
    <property type="term" value="P:nucleoside triphosphate catabolic process"/>
    <property type="evidence" value="ECO:0007669"/>
    <property type="project" value="InterPro"/>
</dbReference>
<accession>A0AA45C7W5</accession>
<comment type="caution">
    <text evidence="1">The sequence shown here is derived from an EMBL/GenBank/DDBJ whole genome shotgun (WGS) entry which is preliminary data.</text>
</comment>
<dbReference type="PANTHER" id="PTHR46523">
    <property type="entry name" value="DCTP PYROPHOSPHATASE 1"/>
    <property type="match status" value="1"/>
</dbReference>
<gene>
    <name evidence="1" type="ORF">C7380_10428</name>
</gene>
<evidence type="ECO:0000313" key="1">
    <source>
        <dbReference type="EMBL" id="PWJ95614.1"/>
    </source>
</evidence>
<dbReference type="Gene3D" id="1.10.287.1080">
    <property type="entry name" value="MazG-like"/>
    <property type="match status" value="1"/>
</dbReference>
<dbReference type="Proteomes" id="UP000245921">
    <property type="component" value="Unassembled WGS sequence"/>
</dbReference>
<dbReference type="PANTHER" id="PTHR46523:SF1">
    <property type="entry name" value="DCTP PYROPHOSPHATASE 1"/>
    <property type="match status" value="1"/>
</dbReference>
<dbReference type="AlphaFoldDB" id="A0AA45C7W5"/>
<dbReference type="CDD" id="cd11537">
    <property type="entry name" value="NTP-PPase_RS21-C6_like"/>
    <property type="match status" value="1"/>
</dbReference>